<dbReference type="GeneTree" id="ENSGT00960000186989"/>
<reference evidence="2" key="2">
    <citation type="submission" date="2025-09" db="UniProtKB">
        <authorList>
            <consortium name="Ensembl"/>
        </authorList>
    </citation>
    <scope>IDENTIFICATION</scope>
</reference>
<dbReference type="SMART" id="SM00948">
    <property type="entry name" value="Proteasome_A_N"/>
    <property type="match status" value="1"/>
</dbReference>
<reference evidence="2" key="1">
    <citation type="submission" date="2025-08" db="UniProtKB">
        <authorList>
            <consortium name="Ensembl"/>
        </authorList>
    </citation>
    <scope>IDENTIFICATION</scope>
</reference>
<dbReference type="SUPFAM" id="SSF56235">
    <property type="entry name" value="N-terminal nucleophile aminohydrolases (Ntn hydrolases)"/>
    <property type="match status" value="1"/>
</dbReference>
<accession>A0A8B9YCY7</accession>
<evidence type="ECO:0000313" key="2">
    <source>
        <dbReference type="Ensembl" id="ENSBGRP00000031741.1"/>
    </source>
</evidence>
<dbReference type="GO" id="GO:0019773">
    <property type="term" value="C:proteasome core complex, alpha-subunit complex"/>
    <property type="evidence" value="ECO:0007669"/>
    <property type="project" value="InterPro"/>
</dbReference>
<dbReference type="AlphaFoldDB" id="A0A8B9YCY7"/>
<dbReference type="Ensembl" id="ENSBGRT00000036730.1">
    <property type="protein sequence ID" value="ENSBGRP00000031741.1"/>
    <property type="gene ID" value="ENSBGRG00000019970.1"/>
</dbReference>
<dbReference type="Proteomes" id="UP000694520">
    <property type="component" value="Unassembled WGS sequence"/>
</dbReference>
<organism evidence="2 3">
    <name type="scientific">Bos mutus grunniens</name>
    <name type="common">Wild yak</name>
    <name type="synonym">Bos grunniens</name>
    <dbReference type="NCBI Taxonomy" id="30521"/>
    <lineage>
        <taxon>Eukaryota</taxon>
        <taxon>Metazoa</taxon>
        <taxon>Chordata</taxon>
        <taxon>Craniata</taxon>
        <taxon>Vertebrata</taxon>
        <taxon>Euteleostomi</taxon>
        <taxon>Mammalia</taxon>
        <taxon>Eutheria</taxon>
        <taxon>Laurasiatheria</taxon>
        <taxon>Artiodactyla</taxon>
        <taxon>Ruminantia</taxon>
        <taxon>Pecora</taxon>
        <taxon>Bovidae</taxon>
        <taxon>Bovinae</taxon>
        <taxon>Bos</taxon>
    </lineage>
</organism>
<dbReference type="PROSITE" id="PS00388">
    <property type="entry name" value="PROTEASOME_ALPHA_1"/>
    <property type="match status" value="1"/>
</dbReference>
<proteinExistence type="predicted"/>
<protein>
    <recommendedName>
        <fullName evidence="1">Proteasome alpha-type subunits domain-containing protein</fullName>
    </recommendedName>
</protein>
<evidence type="ECO:0000313" key="3">
    <source>
        <dbReference type="Proteomes" id="UP000694520"/>
    </source>
</evidence>
<feature type="domain" description="Proteasome alpha-type subunits" evidence="1">
    <location>
        <begin position="13"/>
        <end position="35"/>
    </location>
</feature>
<dbReference type="Pfam" id="PF10584">
    <property type="entry name" value="Proteasome_A_N"/>
    <property type="match status" value="1"/>
</dbReference>
<sequence>MYTILNGSIGAGYDLSVSTFSPDGRVFQVEYATKAVDTAPTAVILLLKPVQQSPQHNLLYAFHPKQKNCHL</sequence>
<dbReference type="Gene3D" id="3.60.20.10">
    <property type="entry name" value="Glutamine Phosphoribosylpyrophosphate, subunit 1, domain 1"/>
    <property type="match status" value="1"/>
</dbReference>
<dbReference type="InterPro" id="IPR029055">
    <property type="entry name" value="Ntn_hydrolases_N"/>
</dbReference>
<evidence type="ECO:0000259" key="1">
    <source>
        <dbReference type="PROSITE" id="PS00388"/>
    </source>
</evidence>
<name>A0A8B9YCY7_BOSMU</name>
<keyword evidence="3" id="KW-1185">Reference proteome</keyword>
<dbReference type="GO" id="GO:0006511">
    <property type="term" value="P:ubiquitin-dependent protein catabolic process"/>
    <property type="evidence" value="ECO:0007669"/>
    <property type="project" value="InterPro"/>
</dbReference>
<dbReference type="InterPro" id="IPR000426">
    <property type="entry name" value="Proteasome_asu_N"/>
</dbReference>